<evidence type="ECO:0000256" key="7">
    <source>
        <dbReference type="SAM" id="Phobius"/>
    </source>
</evidence>
<sequence>MSATEQPEQTKAPAMGGDASSTGPKKSVEIVQDIDMSTIPVPVEPVPYEQSEERALIRKIDWRIMPYLWGYAVLSAVDKIIISNAALYGMKDDTHLVGQQYSWIGSIFYFGYLVAEFPLVSLMGRFPIAKFLSIMAMGWAVMTLLMAVCHNAQGLMALRFFMGMMEAPALPGLTLMTTMWYTKKEQPLRVALWSSTVASVYVGLVSYGIGNAKHLSIATWRLLFIVLGAISMFFAVMMFLFCPDRPEAGRFLSEREAIVAVERKRSDNTGIENKKLKFYQVREALMDWKSWAIALFFLCMNVSNGGLNTFSAQIVSGFGFSKLNTVFIGMPTGVIQAVSSILATIPPRYIKDTRCISAAVCCVVPLVCSIVIRKLPSSDTTGLLTAYYFFYFFWGPYAVALSLPMANTSGHSKKLTVNAMIFLSYCVANIIAPQTFQSSEAPYYQSGYNSIAGFESAAIAIMLLYIVGVKWENRRRDKLHGEVVEGDIDSRISFDDLTDWEKPNFRYVC</sequence>
<keyword evidence="5 7" id="KW-0472">Membrane</keyword>
<evidence type="ECO:0000256" key="6">
    <source>
        <dbReference type="SAM" id="MobiDB-lite"/>
    </source>
</evidence>
<dbReference type="PANTHER" id="PTHR43791:SF70">
    <property type="entry name" value="MAJOR FACILITATOR SUPERFAMILY (MFS) PROFILE DOMAIN-CONTAINING PROTEIN"/>
    <property type="match status" value="1"/>
</dbReference>
<dbReference type="EMBL" id="KI912114">
    <property type="protein sequence ID" value="ETS78705.1"/>
    <property type="molecule type" value="Genomic_DNA"/>
</dbReference>
<feature type="transmembrane region" description="Helical" evidence="7">
    <location>
        <begin position="101"/>
        <end position="119"/>
    </location>
</feature>
<keyword evidence="9" id="KW-1185">Reference proteome</keyword>
<evidence type="ECO:0008006" key="10">
    <source>
        <dbReference type="Google" id="ProtNLM"/>
    </source>
</evidence>
<dbReference type="OMA" id="CAILMWK"/>
<evidence type="ECO:0000256" key="5">
    <source>
        <dbReference type="ARBA" id="ARBA00023136"/>
    </source>
</evidence>
<dbReference type="GO" id="GO:0022857">
    <property type="term" value="F:transmembrane transporter activity"/>
    <property type="evidence" value="ECO:0007669"/>
    <property type="project" value="InterPro"/>
</dbReference>
<protein>
    <recommendedName>
        <fullName evidence="10">Major facilitator superfamily (MFS) profile domain-containing protein</fullName>
    </recommendedName>
</protein>
<dbReference type="KEGG" id="pfy:PFICI_08558"/>
<dbReference type="SUPFAM" id="SSF103473">
    <property type="entry name" value="MFS general substrate transporter"/>
    <property type="match status" value="1"/>
</dbReference>
<feature type="transmembrane region" description="Helical" evidence="7">
    <location>
        <begin position="284"/>
        <end position="303"/>
    </location>
</feature>
<feature type="transmembrane region" description="Helical" evidence="7">
    <location>
        <begin position="68"/>
        <end position="89"/>
    </location>
</feature>
<feature type="transmembrane region" description="Helical" evidence="7">
    <location>
        <begin position="384"/>
        <end position="403"/>
    </location>
</feature>
<keyword evidence="4 7" id="KW-1133">Transmembrane helix</keyword>
<feature type="transmembrane region" description="Helical" evidence="7">
    <location>
        <begin position="131"/>
        <end position="148"/>
    </location>
</feature>
<dbReference type="RefSeq" id="XP_007835330.1">
    <property type="nucleotide sequence ID" value="XM_007837139.1"/>
</dbReference>
<dbReference type="HOGENOM" id="CLU_001265_0_5_1"/>
<evidence type="ECO:0000313" key="8">
    <source>
        <dbReference type="EMBL" id="ETS78705.1"/>
    </source>
</evidence>
<dbReference type="GO" id="GO:0016020">
    <property type="term" value="C:membrane"/>
    <property type="evidence" value="ECO:0007669"/>
    <property type="project" value="UniProtKB-SubCell"/>
</dbReference>
<dbReference type="eggNOG" id="KOG2533">
    <property type="taxonomic scope" value="Eukaryota"/>
</dbReference>
<feature type="transmembrane region" description="Helical" evidence="7">
    <location>
        <begin position="222"/>
        <end position="242"/>
    </location>
</feature>
<keyword evidence="2" id="KW-0813">Transport</keyword>
<dbReference type="PANTHER" id="PTHR43791">
    <property type="entry name" value="PERMEASE-RELATED"/>
    <property type="match status" value="1"/>
</dbReference>
<dbReference type="InParanoid" id="W3WXY4"/>
<feature type="region of interest" description="Disordered" evidence="6">
    <location>
        <begin position="1"/>
        <end position="25"/>
    </location>
</feature>
<reference evidence="9" key="1">
    <citation type="journal article" date="2015" name="BMC Genomics">
        <title>Genomic and transcriptomic analysis of the endophytic fungus Pestalotiopsis fici reveals its lifestyle and high potential for synthesis of natural products.</title>
        <authorList>
            <person name="Wang X."/>
            <person name="Zhang X."/>
            <person name="Liu L."/>
            <person name="Xiang M."/>
            <person name="Wang W."/>
            <person name="Sun X."/>
            <person name="Che Y."/>
            <person name="Guo L."/>
            <person name="Liu G."/>
            <person name="Guo L."/>
            <person name="Wang C."/>
            <person name="Yin W.B."/>
            <person name="Stadler M."/>
            <person name="Zhang X."/>
            <person name="Liu X."/>
        </authorList>
    </citation>
    <scope>NUCLEOTIDE SEQUENCE [LARGE SCALE GENOMIC DNA]</scope>
    <source>
        <strain evidence="9">W106-1 / CGMCC3.15140</strain>
    </source>
</reference>
<dbReference type="Pfam" id="PF07690">
    <property type="entry name" value="MFS_1"/>
    <property type="match status" value="1"/>
</dbReference>
<evidence type="ECO:0000256" key="4">
    <source>
        <dbReference type="ARBA" id="ARBA00022989"/>
    </source>
</evidence>
<comment type="subcellular location">
    <subcellularLocation>
        <location evidence="1">Membrane</location>
        <topology evidence="1">Multi-pass membrane protein</topology>
    </subcellularLocation>
</comment>
<name>W3WXY4_PESFW</name>
<keyword evidence="3 7" id="KW-0812">Transmembrane</keyword>
<accession>W3WXY4</accession>
<dbReference type="Gene3D" id="1.20.1250.20">
    <property type="entry name" value="MFS general substrate transporter like domains"/>
    <property type="match status" value="1"/>
</dbReference>
<evidence type="ECO:0000313" key="9">
    <source>
        <dbReference type="Proteomes" id="UP000030651"/>
    </source>
</evidence>
<feature type="transmembrane region" description="Helical" evidence="7">
    <location>
        <begin position="160"/>
        <end position="181"/>
    </location>
</feature>
<feature type="transmembrane region" description="Helical" evidence="7">
    <location>
        <begin position="415"/>
        <end position="436"/>
    </location>
</feature>
<dbReference type="OrthoDB" id="6730379at2759"/>
<evidence type="ECO:0000256" key="2">
    <source>
        <dbReference type="ARBA" id="ARBA00022448"/>
    </source>
</evidence>
<dbReference type="AlphaFoldDB" id="W3WXY4"/>
<dbReference type="InterPro" id="IPR036259">
    <property type="entry name" value="MFS_trans_sf"/>
</dbReference>
<evidence type="ECO:0000256" key="3">
    <source>
        <dbReference type="ARBA" id="ARBA00022692"/>
    </source>
</evidence>
<dbReference type="Proteomes" id="UP000030651">
    <property type="component" value="Unassembled WGS sequence"/>
</dbReference>
<feature type="transmembrane region" description="Helical" evidence="7">
    <location>
        <begin position="355"/>
        <end position="372"/>
    </location>
</feature>
<organism evidence="8 9">
    <name type="scientific">Pestalotiopsis fici (strain W106-1 / CGMCC3.15140)</name>
    <dbReference type="NCBI Taxonomy" id="1229662"/>
    <lineage>
        <taxon>Eukaryota</taxon>
        <taxon>Fungi</taxon>
        <taxon>Dikarya</taxon>
        <taxon>Ascomycota</taxon>
        <taxon>Pezizomycotina</taxon>
        <taxon>Sordariomycetes</taxon>
        <taxon>Xylariomycetidae</taxon>
        <taxon>Amphisphaeriales</taxon>
        <taxon>Sporocadaceae</taxon>
        <taxon>Pestalotiopsis</taxon>
    </lineage>
</organism>
<feature type="transmembrane region" description="Helical" evidence="7">
    <location>
        <begin position="190"/>
        <end position="210"/>
    </location>
</feature>
<gene>
    <name evidence="8" type="ORF">PFICI_08558</name>
</gene>
<proteinExistence type="predicted"/>
<feature type="transmembrane region" description="Helical" evidence="7">
    <location>
        <begin position="323"/>
        <end position="343"/>
    </location>
</feature>
<feature type="transmembrane region" description="Helical" evidence="7">
    <location>
        <begin position="448"/>
        <end position="468"/>
    </location>
</feature>
<evidence type="ECO:0000256" key="1">
    <source>
        <dbReference type="ARBA" id="ARBA00004141"/>
    </source>
</evidence>
<dbReference type="GeneID" id="19273571"/>
<dbReference type="InterPro" id="IPR011701">
    <property type="entry name" value="MFS"/>
</dbReference>